<sequence>MTVDATAGLYESVRTRELDRRLQGLSPDAATFGELTTAAAPDVLARHVGEAVRRVLAEEKDASTRRELVNRIIDLLDSPDDLVVDLEQLLAVSTAPGVHRLVRPTTPLSETALLTNTADEPSLGAELRSELATADHVDLLCAFIRWHGIRVLADELTRLRERGIPFRVITTTYRGATERRAVDELVRRFGADVRIRYEDQSTRLHAKAWLFRRNSGFDTGYVGSSNLSRSALVDGLEWNVRISAIATPALVRKFEATFDTYWNNPDFRAYDPDRDAALLDAALGAESGSGPSTISLSGLEVRPRPHQERILEALDAERVVHGRHRNLVVAATGTGKTVVAALDYRRLGGSLLFVAHRREILEQARRTYREVLGDGTFGELFVGGEVPSGWKNVFASIQSLRGAADLPAFDVAVIDEFHHAEAASYRNLLDRLVARELLGLTATPQRADGIDVREEFFDGRTAVELGLADSLEQDLLCPFHYFGVADNTDLSALEWSRGAYDVSGLSNLYTGNDARTLLVLRALRDRVADVHRMRALGFCVSVAHAEYMARKFSEANIPSLAVTGETALGDRLAAASALRNGQVQCLFTVDLFNEGVDLPTVDTLLLLRPTQSATVFLQQLGRGLRRAPGKAVLTVLDFIGQHRREYRFDTRYRALTGSTRAQLVRDIEEGFPYLPAGSQLVLDRVAREVVLANVRQSLSGRHAVLVADVRSHGDLPLAEYLSRSGRDLAEVYPRVGSNWTRVRRDAGYPTPPSGPGEDALLKRVRSFTHVDDPQRTDVYTQLLAIDGPDYAELSTEQQAMARMLVYSVWSNRAGLQSFQDGLDALRACPAITSELAELMAITSDRARHVPRPLGIEGVTLLSHASYRREEILTGIGWATWDRKPHGQAGGVAYSEVTNVDALLVTLRKEERDFAPSTRYRDYPVSADLFHWESQNSTTLTSAPGQRYTRGTSRVLLFVRVAREDELGSSPYLCLGEVSHVDHQGERPISITWRLHRPMPQDLLSKGLVDAS</sequence>
<dbReference type="CDD" id="cd18799">
    <property type="entry name" value="SF2_C_EcoAI-like"/>
    <property type="match status" value="1"/>
</dbReference>
<feature type="domain" description="Helicase C-terminal" evidence="2">
    <location>
        <begin position="522"/>
        <end position="668"/>
    </location>
</feature>
<dbReference type="InterPro" id="IPR006935">
    <property type="entry name" value="Helicase/UvrB_N"/>
</dbReference>
<dbReference type="InterPro" id="IPR052511">
    <property type="entry name" value="ATP-dep_Helicase"/>
</dbReference>
<dbReference type="SUPFAM" id="SSF52540">
    <property type="entry name" value="P-loop containing nucleoside triphosphate hydrolases"/>
    <property type="match status" value="1"/>
</dbReference>
<name>A0ABP9EQL7_9PSEU</name>
<dbReference type="SMART" id="SM00487">
    <property type="entry name" value="DEXDc"/>
    <property type="match status" value="1"/>
</dbReference>
<organism evidence="3 4">
    <name type="scientific">Actinomycetospora straminea</name>
    <dbReference type="NCBI Taxonomy" id="663607"/>
    <lineage>
        <taxon>Bacteria</taxon>
        <taxon>Bacillati</taxon>
        <taxon>Actinomycetota</taxon>
        <taxon>Actinomycetes</taxon>
        <taxon>Pseudonocardiales</taxon>
        <taxon>Pseudonocardiaceae</taxon>
        <taxon>Actinomycetospora</taxon>
    </lineage>
</organism>
<dbReference type="CDD" id="cd18032">
    <property type="entry name" value="DEXHc_RE_I_III_res"/>
    <property type="match status" value="1"/>
</dbReference>
<dbReference type="Gene3D" id="3.30.870.10">
    <property type="entry name" value="Endonuclease Chain A"/>
    <property type="match status" value="1"/>
</dbReference>
<evidence type="ECO:0000313" key="4">
    <source>
        <dbReference type="Proteomes" id="UP001500457"/>
    </source>
</evidence>
<dbReference type="RefSeq" id="WP_274232527.1">
    <property type="nucleotide sequence ID" value="NZ_JAQZAN010000011.1"/>
</dbReference>
<dbReference type="Pfam" id="PF11907">
    <property type="entry name" value="DUF3427"/>
    <property type="match status" value="1"/>
</dbReference>
<keyword evidence="4" id="KW-1185">Reference proteome</keyword>
<evidence type="ECO:0000313" key="3">
    <source>
        <dbReference type="EMBL" id="GAA4884894.1"/>
    </source>
</evidence>
<dbReference type="InterPro" id="IPR021835">
    <property type="entry name" value="DUF3427"/>
</dbReference>
<dbReference type="Proteomes" id="UP001500457">
    <property type="component" value="Unassembled WGS sequence"/>
</dbReference>
<evidence type="ECO:0000259" key="1">
    <source>
        <dbReference type="PROSITE" id="PS51192"/>
    </source>
</evidence>
<reference evidence="4" key="1">
    <citation type="journal article" date="2019" name="Int. J. Syst. Evol. Microbiol.">
        <title>The Global Catalogue of Microorganisms (GCM) 10K type strain sequencing project: providing services to taxonomists for standard genome sequencing and annotation.</title>
        <authorList>
            <consortium name="The Broad Institute Genomics Platform"/>
            <consortium name="The Broad Institute Genome Sequencing Center for Infectious Disease"/>
            <person name="Wu L."/>
            <person name="Ma J."/>
        </authorList>
    </citation>
    <scope>NUCLEOTIDE SEQUENCE [LARGE SCALE GENOMIC DNA]</scope>
    <source>
        <strain evidence="4">JCM 17983</strain>
    </source>
</reference>
<dbReference type="InterPro" id="IPR027417">
    <property type="entry name" value="P-loop_NTPase"/>
</dbReference>
<dbReference type="CDD" id="cd09203">
    <property type="entry name" value="PLDc_N_DEXD_b1"/>
    <property type="match status" value="1"/>
</dbReference>
<dbReference type="GO" id="GO:0004386">
    <property type="term" value="F:helicase activity"/>
    <property type="evidence" value="ECO:0007669"/>
    <property type="project" value="UniProtKB-KW"/>
</dbReference>
<dbReference type="EMBL" id="BAABHQ010000012">
    <property type="protein sequence ID" value="GAA4884894.1"/>
    <property type="molecule type" value="Genomic_DNA"/>
</dbReference>
<accession>A0ABP9EQL7</accession>
<dbReference type="PROSITE" id="PS51192">
    <property type="entry name" value="HELICASE_ATP_BIND_1"/>
    <property type="match status" value="1"/>
</dbReference>
<dbReference type="InterPro" id="IPR025202">
    <property type="entry name" value="PLD-like_dom"/>
</dbReference>
<keyword evidence="3" id="KW-0347">Helicase</keyword>
<comment type="caution">
    <text evidence="3">The sequence shown here is derived from an EMBL/GenBank/DDBJ whole genome shotgun (WGS) entry which is preliminary data.</text>
</comment>
<dbReference type="SUPFAM" id="SSF56024">
    <property type="entry name" value="Phospholipase D/nuclease"/>
    <property type="match status" value="1"/>
</dbReference>
<dbReference type="PANTHER" id="PTHR47962:SF7">
    <property type="entry name" value="MITOCHONDRIAL ATP-DEPENDENT HELICASE IRC3-RELATED"/>
    <property type="match status" value="1"/>
</dbReference>
<dbReference type="Gene3D" id="3.40.50.300">
    <property type="entry name" value="P-loop containing nucleotide triphosphate hydrolases"/>
    <property type="match status" value="2"/>
</dbReference>
<keyword evidence="3" id="KW-0378">Hydrolase</keyword>
<dbReference type="SMART" id="SM00490">
    <property type="entry name" value="HELICc"/>
    <property type="match status" value="1"/>
</dbReference>
<proteinExistence type="predicted"/>
<dbReference type="Pfam" id="PF00271">
    <property type="entry name" value="Helicase_C"/>
    <property type="match status" value="1"/>
</dbReference>
<feature type="domain" description="Helicase ATP-binding" evidence="1">
    <location>
        <begin position="317"/>
        <end position="462"/>
    </location>
</feature>
<evidence type="ECO:0000259" key="2">
    <source>
        <dbReference type="PROSITE" id="PS51194"/>
    </source>
</evidence>
<keyword evidence="3" id="KW-0067">ATP-binding</keyword>
<dbReference type="Pfam" id="PF04851">
    <property type="entry name" value="ResIII"/>
    <property type="match status" value="1"/>
</dbReference>
<dbReference type="InterPro" id="IPR001650">
    <property type="entry name" value="Helicase_C-like"/>
</dbReference>
<dbReference type="Pfam" id="PF13091">
    <property type="entry name" value="PLDc_2"/>
    <property type="match status" value="1"/>
</dbReference>
<dbReference type="InterPro" id="IPR014001">
    <property type="entry name" value="Helicase_ATP-bd"/>
</dbReference>
<gene>
    <name evidence="3" type="ORF">GCM10023203_41420</name>
</gene>
<dbReference type="PROSITE" id="PS51194">
    <property type="entry name" value="HELICASE_CTER"/>
    <property type="match status" value="1"/>
</dbReference>
<dbReference type="PANTHER" id="PTHR47962">
    <property type="entry name" value="ATP-DEPENDENT HELICASE LHR-RELATED-RELATED"/>
    <property type="match status" value="1"/>
</dbReference>
<protein>
    <submittedName>
        <fullName evidence="3">DEAD/DEAH box helicase</fullName>
    </submittedName>
</protein>
<keyword evidence="3" id="KW-0547">Nucleotide-binding</keyword>